<evidence type="ECO:0000256" key="1">
    <source>
        <dbReference type="SAM" id="MobiDB-lite"/>
    </source>
</evidence>
<proteinExistence type="predicted"/>
<reference evidence="2" key="2">
    <citation type="submission" date="2020-07" db="EMBL/GenBank/DDBJ databases">
        <authorList>
            <person name="Vera ALvarez R."/>
            <person name="Arias-Moreno D.M."/>
            <person name="Jimenez-Jacinto V."/>
            <person name="Jimenez-Bremont J.F."/>
            <person name="Swaminathan K."/>
            <person name="Moose S.P."/>
            <person name="Guerrero-Gonzalez M.L."/>
            <person name="Marino-Ramirez L."/>
            <person name="Landsman D."/>
            <person name="Rodriguez-Kessler M."/>
            <person name="Delgado-Sanchez P."/>
        </authorList>
    </citation>
    <scope>NUCLEOTIDE SEQUENCE</scope>
    <source>
        <tissue evidence="2">Cladode</tissue>
    </source>
</reference>
<organism evidence="2">
    <name type="scientific">Opuntia streptacantha</name>
    <name type="common">Prickly pear cactus</name>
    <name type="synonym">Opuntia cardona</name>
    <dbReference type="NCBI Taxonomy" id="393608"/>
    <lineage>
        <taxon>Eukaryota</taxon>
        <taxon>Viridiplantae</taxon>
        <taxon>Streptophyta</taxon>
        <taxon>Embryophyta</taxon>
        <taxon>Tracheophyta</taxon>
        <taxon>Spermatophyta</taxon>
        <taxon>Magnoliopsida</taxon>
        <taxon>eudicotyledons</taxon>
        <taxon>Gunneridae</taxon>
        <taxon>Pentapetalae</taxon>
        <taxon>Caryophyllales</taxon>
        <taxon>Cactineae</taxon>
        <taxon>Cactaceae</taxon>
        <taxon>Opuntioideae</taxon>
        <taxon>Opuntia</taxon>
    </lineage>
</organism>
<dbReference type="EMBL" id="GISG01256566">
    <property type="protein sequence ID" value="MBA4672822.1"/>
    <property type="molecule type" value="Transcribed_RNA"/>
</dbReference>
<sequence>MLPRPTIPTRFPPNLEPRQNFPRSGHDPARTNRSEAEILRSTSMSNPTAQSAASSEKASPRLATAIPRRRHSERSIWSVPTLWVTTSSREGRQSRVSFPRGEGPTQRTARASAAWERRTAAGLESASGSRREKVGVRR</sequence>
<feature type="region of interest" description="Disordered" evidence="1">
    <location>
        <begin position="1"/>
        <end position="138"/>
    </location>
</feature>
<feature type="compositionally biased region" description="Basic and acidic residues" evidence="1">
    <location>
        <begin position="24"/>
        <end position="38"/>
    </location>
</feature>
<accession>A0A7C9ENE0</accession>
<feature type="compositionally biased region" description="Basic and acidic residues" evidence="1">
    <location>
        <begin position="129"/>
        <end position="138"/>
    </location>
</feature>
<evidence type="ECO:0000313" key="2">
    <source>
        <dbReference type="EMBL" id="MBA4672822.1"/>
    </source>
</evidence>
<reference evidence="2" key="1">
    <citation type="journal article" date="2013" name="J. Plant Res.">
        <title>Effect of fungi and light on seed germination of three Opuntia species from semiarid lands of central Mexico.</title>
        <authorList>
            <person name="Delgado-Sanchez P."/>
            <person name="Jimenez-Bremont J.F."/>
            <person name="Guerrero-Gonzalez Mde L."/>
            <person name="Flores J."/>
        </authorList>
    </citation>
    <scope>NUCLEOTIDE SEQUENCE</scope>
    <source>
        <tissue evidence="2">Cladode</tissue>
    </source>
</reference>
<name>A0A7C9ENE0_OPUST</name>
<dbReference type="AlphaFoldDB" id="A0A7C9ENE0"/>
<feature type="compositionally biased region" description="Polar residues" evidence="1">
    <location>
        <begin position="40"/>
        <end position="57"/>
    </location>
</feature>
<protein>
    <submittedName>
        <fullName evidence="2">Uncharacterized protein</fullName>
    </submittedName>
</protein>